<accession>A0AAD5LZF0</accession>
<sequence>MDSSTDSIEALEKPDKEKQILDDHPQLSVSPEQFEHIGDICIEVPSSDETASIPESDLTLLEFNFVNNLVQESVEMAMMQAIKCEKEAMTREPRVEEITLTLNSYGKQPIVLWIVLWKMRHPRKEKMKNLG</sequence>
<dbReference type="EMBL" id="JAHQIW010000387">
    <property type="protein sequence ID" value="KAJ1347828.1"/>
    <property type="molecule type" value="Genomic_DNA"/>
</dbReference>
<organism evidence="2 3">
    <name type="scientific">Parelaphostrongylus tenuis</name>
    <name type="common">Meningeal worm</name>
    <dbReference type="NCBI Taxonomy" id="148309"/>
    <lineage>
        <taxon>Eukaryota</taxon>
        <taxon>Metazoa</taxon>
        <taxon>Ecdysozoa</taxon>
        <taxon>Nematoda</taxon>
        <taxon>Chromadorea</taxon>
        <taxon>Rhabditida</taxon>
        <taxon>Rhabditina</taxon>
        <taxon>Rhabditomorpha</taxon>
        <taxon>Strongyloidea</taxon>
        <taxon>Metastrongylidae</taxon>
        <taxon>Parelaphostrongylus</taxon>
    </lineage>
</organism>
<evidence type="ECO:0000313" key="3">
    <source>
        <dbReference type="Proteomes" id="UP001196413"/>
    </source>
</evidence>
<proteinExistence type="predicted"/>
<dbReference type="AlphaFoldDB" id="A0AAD5LZF0"/>
<protein>
    <submittedName>
        <fullName evidence="2">Uncharacterized protein</fullName>
    </submittedName>
</protein>
<feature type="region of interest" description="Disordered" evidence="1">
    <location>
        <begin position="1"/>
        <end position="27"/>
    </location>
</feature>
<reference evidence="2" key="1">
    <citation type="submission" date="2021-06" db="EMBL/GenBank/DDBJ databases">
        <title>Parelaphostrongylus tenuis whole genome reference sequence.</title>
        <authorList>
            <person name="Garwood T.J."/>
            <person name="Larsen P.A."/>
            <person name="Fountain-Jones N.M."/>
            <person name="Garbe J.R."/>
            <person name="Macchietto M.G."/>
            <person name="Kania S.A."/>
            <person name="Gerhold R.W."/>
            <person name="Richards J.E."/>
            <person name="Wolf T.M."/>
        </authorList>
    </citation>
    <scope>NUCLEOTIDE SEQUENCE</scope>
    <source>
        <strain evidence="2">MNPRO001-30</strain>
        <tissue evidence="2">Meninges</tissue>
    </source>
</reference>
<feature type="compositionally biased region" description="Basic and acidic residues" evidence="1">
    <location>
        <begin position="10"/>
        <end position="25"/>
    </location>
</feature>
<evidence type="ECO:0000313" key="2">
    <source>
        <dbReference type="EMBL" id="KAJ1347828.1"/>
    </source>
</evidence>
<name>A0AAD5LZF0_PARTN</name>
<evidence type="ECO:0000256" key="1">
    <source>
        <dbReference type="SAM" id="MobiDB-lite"/>
    </source>
</evidence>
<gene>
    <name evidence="2" type="ORF">KIN20_002996</name>
</gene>
<comment type="caution">
    <text evidence="2">The sequence shown here is derived from an EMBL/GenBank/DDBJ whole genome shotgun (WGS) entry which is preliminary data.</text>
</comment>
<dbReference type="Proteomes" id="UP001196413">
    <property type="component" value="Unassembled WGS sequence"/>
</dbReference>
<keyword evidence="3" id="KW-1185">Reference proteome</keyword>